<sequence length="240" mass="26671">MRNKYKFFADVGGDTIEFPVNPKEYTISYPSDNKTYNVLDIGEIVVPRLPSLMEVSWESYFPGDSDDPLIYGHDWTDPGDYVEAIIDARDNQEICDLVISRYDARGSKMYDTNISAVIDSFETTEKGGEAGDVYYKIKFKEYRDFAPIKVALPQPEQPAQTVQIDEQPRPLSAAPELRVGATVIANGTYFSSSYGDKPTGTANNLSTTVSRIIPDASRPYPILIGGSRGWIKADQLQVTG</sequence>
<organism evidence="1 2">
    <name type="scientific">Lacrimispora amygdalina</name>
    <dbReference type="NCBI Taxonomy" id="253257"/>
    <lineage>
        <taxon>Bacteria</taxon>
        <taxon>Bacillati</taxon>
        <taxon>Bacillota</taxon>
        <taxon>Clostridia</taxon>
        <taxon>Lachnospirales</taxon>
        <taxon>Lachnospiraceae</taxon>
        <taxon>Lacrimispora</taxon>
    </lineage>
</organism>
<evidence type="ECO:0008006" key="3">
    <source>
        <dbReference type="Google" id="ProtNLM"/>
    </source>
</evidence>
<comment type="caution">
    <text evidence="1">The sequence shown here is derived from an EMBL/GenBank/DDBJ whole genome shotgun (WGS) entry which is preliminary data.</text>
</comment>
<name>A0ABQ5M595_9FIRM</name>
<evidence type="ECO:0000313" key="2">
    <source>
        <dbReference type="Proteomes" id="UP001419084"/>
    </source>
</evidence>
<evidence type="ECO:0000313" key="1">
    <source>
        <dbReference type="EMBL" id="GLB30081.1"/>
    </source>
</evidence>
<accession>A0ABQ5M595</accession>
<gene>
    <name evidence="1" type="ORF">LAD12857_20040</name>
</gene>
<dbReference type="RefSeq" id="WP_346065199.1">
    <property type="nucleotide sequence ID" value="NZ_BRPJ01000034.1"/>
</dbReference>
<dbReference type="EMBL" id="BRPJ01000034">
    <property type="protein sequence ID" value="GLB30081.1"/>
    <property type="molecule type" value="Genomic_DNA"/>
</dbReference>
<keyword evidence="2" id="KW-1185">Reference proteome</keyword>
<dbReference type="Proteomes" id="UP001419084">
    <property type="component" value="Unassembled WGS sequence"/>
</dbReference>
<reference evidence="1 2" key="1">
    <citation type="journal article" date="2024" name="Int. J. Syst. Evol. Microbiol.">
        <title>Lacrimispora brassicae sp. nov. isolated from fermented cabbage, and proposal of Clostridium indicum Gundawar et al. 2019 and Clostridium methoxybenzovorans Mechichi et al. 1999 as heterotypic synonyms of Lacrimispora amygdalina (Parshina et al. 2003) Haas and Blanchard 2020 and Lacrimispora indolis (McClung and McCoy 1957) Haas and Blanchard 2020, respectively.</title>
        <authorList>
            <person name="Kobayashi H."/>
            <person name="Tanizawa Y."/>
            <person name="Sakamoto M."/>
            <person name="Ohkuma M."/>
            <person name="Tohno M."/>
        </authorList>
    </citation>
    <scope>NUCLEOTIDE SEQUENCE [LARGE SCALE GENOMIC DNA]</scope>
    <source>
        <strain evidence="1 2">DSM 12857</strain>
    </source>
</reference>
<proteinExistence type="predicted"/>
<protein>
    <recommendedName>
        <fullName evidence="3">Phage tail protein</fullName>
    </recommendedName>
</protein>